<evidence type="ECO:0000313" key="1">
    <source>
        <dbReference type="EMBL" id="MBC3791210.1"/>
    </source>
</evidence>
<protein>
    <submittedName>
        <fullName evidence="1">Uncharacterized protein</fullName>
    </submittedName>
</protein>
<organism evidence="1 2">
    <name type="scientific">Spirosoma utsteinense</name>
    <dbReference type="NCBI Taxonomy" id="2585773"/>
    <lineage>
        <taxon>Bacteria</taxon>
        <taxon>Pseudomonadati</taxon>
        <taxon>Bacteroidota</taxon>
        <taxon>Cytophagia</taxon>
        <taxon>Cytophagales</taxon>
        <taxon>Cytophagaceae</taxon>
        <taxon>Spirosoma</taxon>
    </lineage>
</organism>
<dbReference type="Proteomes" id="UP000700732">
    <property type="component" value="Unassembled WGS sequence"/>
</dbReference>
<reference evidence="1 2" key="1">
    <citation type="submission" date="2019-06" db="EMBL/GenBank/DDBJ databases">
        <title>Spirosoma utsteinense sp. nov. isolated from Antarctic ice-free soils.</title>
        <authorList>
            <person name="Tahon G."/>
        </authorList>
    </citation>
    <scope>NUCLEOTIDE SEQUENCE [LARGE SCALE GENOMIC DNA]</scope>
    <source>
        <strain evidence="1 2">LMG 31447</strain>
    </source>
</reference>
<sequence>MHINFNGTVAVRLRIENRPYRLLIAYIYLFIHLKSSSHDNIHQ</sequence>
<gene>
    <name evidence="1" type="ORF">FH603_1709</name>
</gene>
<keyword evidence="2" id="KW-1185">Reference proteome</keyword>
<proteinExistence type="predicted"/>
<dbReference type="EMBL" id="VFIA01000008">
    <property type="protein sequence ID" value="MBC3791210.1"/>
    <property type="molecule type" value="Genomic_DNA"/>
</dbReference>
<accession>A0ABR6W3P2</accession>
<comment type="caution">
    <text evidence="1">The sequence shown here is derived from an EMBL/GenBank/DDBJ whole genome shotgun (WGS) entry which is preliminary data.</text>
</comment>
<name>A0ABR6W3P2_9BACT</name>
<evidence type="ECO:0000313" key="2">
    <source>
        <dbReference type="Proteomes" id="UP000700732"/>
    </source>
</evidence>